<keyword evidence="3 6" id="KW-0812">Transmembrane</keyword>
<evidence type="ECO:0000256" key="3">
    <source>
        <dbReference type="ARBA" id="ARBA00022692"/>
    </source>
</evidence>
<dbReference type="Proteomes" id="UP000515908">
    <property type="component" value="Chromosome 21"/>
</dbReference>
<dbReference type="GO" id="GO:0016192">
    <property type="term" value="P:vesicle-mediated transport"/>
    <property type="evidence" value="ECO:0007669"/>
    <property type="project" value="TreeGrafter"/>
</dbReference>
<feature type="transmembrane region" description="Helical" evidence="6">
    <location>
        <begin position="118"/>
        <end position="137"/>
    </location>
</feature>
<dbReference type="Pfam" id="PF05832">
    <property type="entry name" value="DUF846"/>
    <property type="match status" value="1"/>
</dbReference>
<evidence type="ECO:0000256" key="6">
    <source>
        <dbReference type="RuleBase" id="RU361206"/>
    </source>
</evidence>
<evidence type="ECO:0000256" key="4">
    <source>
        <dbReference type="ARBA" id="ARBA00022989"/>
    </source>
</evidence>
<dbReference type="VEuPathDB" id="TriTrypDB:ADEAN_000901700"/>
<feature type="transmembrane region" description="Helical" evidence="6">
    <location>
        <begin position="143"/>
        <end position="163"/>
    </location>
</feature>
<organism evidence="7 8">
    <name type="scientific">Angomonas deanei</name>
    <dbReference type="NCBI Taxonomy" id="59799"/>
    <lineage>
        <taxon>Eukaryota</taxon>
        <taxon>Discoba</taxon>
        <taxon>Euglenozoa</taxon>
        <taxon>Kinetoplastea</taxon>
        <taxon>Metakinetoplastina</taxon>
        <taxon>Trypanosomatida</taxon>
        <taxon>Trypanosomatidae</taxon>
        <taxon>Strigomonadinae</taxon>
        <taxon>Angomonas</taxon>
    </lineage>
</organism>
<keyword evidence="4 6" id="KW-1133">Transmembrane helix</keyword>
<gene>
    <name evidence="7" type="ORF">ADEAN_000901700</name>
</gene>
<feature type="transmembrane region" description="Helical" evidence="6">
    <location>
        <begin position="55"/>
        <end position="74"/>
    </location>
</feature>
<proteinExistence type="inferred from homology"/>
<evidence type="ECO:0000256" key="5">
    <source>
        <dbReference type="ARBA" id="ARBA00023136"/>
    </source>
</evidence>
<feature type="transmembrane region" description="Helical" evidence="6">
    <location>
        <begin position="31"/>
        <end position="49"/>
    </location>
</feature>
<evidence type="ECO:0000256" key="2">
    <source>
        <dbReference type="ARBA" id="ARBA00005467"/>
    </source>
</evidence>
<evidence type="ECO:0000256" key="1">
    <source>
        <dbReference type="ARBA" id="ARBA00004141"/>
    </source>
</evidence>
<evidence type="ECO:0000313" key="7">
    <source>
        <dbReference type="EMBL" id="CAD2221485.1"/>
    </source>
</evidence>
<dbReference type="AlphaFoldDB" id="A0A7G2CPR4"/>
<dbReference type="EMBL" id="LR877165">
    <property type="protein sequence ID" value="CAD2221485.1"/>
    <property type="molecule type" value="Genomic_DNA"/>
</dbReference>
<comment type="similarity">
    <text evidence="2 6">Belongs to the TVP23 family.</text>
</comment>
<dbReference type="PANTHER" id="PTHR13019:SF7">
    <property type="entry name" value="GOLGI APPARATUS MEMBRANE PROTEIN TVP23"/>
    <property type="match status" value="1"/>
</dbReference>
<dbReference type="PANTHER" id="PTHR13019">
    <property type="entry name" value="GOLGI APPARATUS MEMBRANE PROTEIN TVP23"/>
    <property type="match status" value="1"/>
</dbReference>
<keyword evidence="5 6" id="KW-0472">Membrane</keyword>
<dbReference type="GO" id="GO:0000139">
    <property type="term" value="C:Golgi membrane"/>
    <property type="evidence" value="ECO:0007669"/>
    <property type="project" value="TreeGrafter"/>
</dbReference>
<reference evidence="7 8" key="1">
    <citation type="submission" date="2020-08" db="EMBL/GenBank/DDBJ databases">
        <authorList>
            <person name="Newling K."/>
            <person name="Davey J."/>
            <person name="Forrester S."/>
        </authorList>
    </citation>
    <scope>NUCLEOTIDE SEQUENCE [LARGE SCALE GENOMIC DNA]</scope>
    <source>
        <strain evidence="8">Crithidia deanei Carvalho (ATCC PRA-265)</strain>
    </source>
</reference>
<protein>
    <recommendedName>
        <fullName evidence="6">Golgi apparatus membrane protein TVP23 homolog</fullName>
    </recommendedName>
</protein>
<name>A0A7G2CPR4_9TRYP</name>
<sequence length="203" mass="22768">MSNNNNNVNAETNGATVPAEDTRTYKGVHPIAALFHVIFKLAALLMFIFGKLFSANYIVMFVITVLLCAADFWVTKNVTGRILVALRWWNQVNEDGTSQWVFESAPDNDNRVNSYDRWFFWIVLGGYTVIWGLLTFFCLLSFSYLPLTVLGLMLGGSNLMGYIKCSREAKSQLSNFVMQKAMENPGMVASAATNMFSSTQPQK</sequence>
<comment type="subcellular location">
    <subcellularLocation>
        <location evidence="1 6">Membrane</location>
        <topology evidence="1 6">Multi-pass membrane protein</topology>
    </subcellularLocation>
</comment>
<keyword evidence="8" id="KW-1185">Reference proteome</keyword>
<accession>A0A7G2CPR4</accession>
<dbReference type="InterPro" id="IPR008564">
    <property type="entry name" value="TVP23-like"/>
</dbReference>
<evidence type="ECO:0000313" key="8">
    <source>
        <dbReference type="Proteomes" id="UP000515908"/>
    </source>
</evidence>
<dbReference type="GO" id="GO:0009306">
    <property type="term" value="P:protein secretion"/>
    <property type="evidence" value="ECO:0007669"/>
    <property type="project" value="TreeGrafter"/>
</dbReference>